<comment type="caution">
    <text evidence="2">The sequence shown here is derived from an EMBL/GenBank/DDBJ whole genome shotgun (WGS) entry which is preliminary data.</text>
</comment>
<evidence type="ECO:0000313" key="2">
    <source>
        <dbReference type="EMBL" id="DAD34831.1"/>
    </source>
</evidence>
<evidence type="ECO:0000256" key="1">
    <source>
        <dbReference type="SAM" id="MobiDB-lite"/>
    </source>
</evidence>
<accession>A0A822YTE9</accession>
<protein>
    <submittedName>
        <fullName evidence="2">Uncharacterized protein</fullName>
    </submittedName>
</protein>
<dbReference type="Proteomes" id="UP000607653">
    <property type="component" value="Unassembled WGS sequence"/>
</dbReference>
<feature type="region of interest" description="Disordered" evidence="1">
    <location>
        <begin position="1"/>
        <end position="32"/>
    </location>
</feature>
<dbReference type="EMBL" id="DUZY01000004">
    <property type="protein sequence ID" value="DAD34831.1"/>
    <property type="molecule type" value="Genomic_DNA"/>
</dbReference>
<gene>
    <name evidence="2" type="ORF">HUJ06_005471</name>
</gene>
<name>A0A822YTE9_NELNU</name>
<keyword evidence="3" id="KW-1185">Reference proteome</keyword>
<evidence type="ECO:0000313" key="3">
    <source>
        <dbReference type="Proteomes" id="UP000607653"/>
    </source>
</evidence>
<proteinExistence type="predicted"/>
<feature type="compositionally biased region" description="Basic residues" evidence="1">
    <location>
        <begin position="13"/>
        <end position="23"/>
    </location>
</feature>
<dbReference type="AlphaFoldDB" id="A0A822YTE9"/>
<organism evidence="2 3">
    <name type="scientific">Nelumbo nucifera</name>
    <name type="common">Sacred lotus</name>
    <dbReference type="NCBI Taxonomy" id="4432"/>
    <lineage>
        <taxon>Eukaryota</taxon>
        <taxon>Viridiplantae</taxon>
        <taxon>Streptophyta</taxon>
        <taxon>Embryophyta</taxon>
        <taxon>Tracheophyta</taxon>
        <taxon>Spermatophyta</taxon>
        <taxon>Magnoliopsida</taxon>
        <taxon>Proteales</taxon>
        <taxon>Nelumbonaceae</taxon>
        <taxon>Nelumbo</taxon>
    </lineage>
</organism>
<sequence length="32" mass="3784">MDANPKITDPKERRMKTFKRKKSETHLQAPNS</sequence>
<reference evidence="2 3" key="1">
    <citation type="journal article" date="2020" name="Mol. Biol. Evol.">
        <title>Distinct Expression and Methylation Patterns for Genes with Different Fates following a Single Whole-Genome Duplication in Flowering Plants.</title>
        <authorList>
            <person name="Shi T."/>
            <person name="Rahmani R.S."/>
            <person name="Gugger P.F."/>
            <person name="Wang M."/>
            <person name="Li H."/>
            <person name="Zhang Y."/>
            <person name="Li Z."/>
            <person name="Wang Q."/>
            <person name="Van de Peer Y."/>
            <person name="Marchal K."/>
            <person name="Chen J."/>
        </authorList>
    </citation>
    <scope>NUCLEOTIDE SEQUENCE [LARGE SCALE GENOMIC DNA]</scope>
    <source>
        <tissue evidence="2">Leaf</tissue>
    </source>
</reference>